<sequence length="331" mass="36009">MTSLSKQASGTPLCIGVDVAKAMLEVGFSDRETTFAPANDAVGHQSLVMLLRDLQSQGASIGLIVLEATGGLEIVVATELQLAGYSVAVVNPRQARDFARSMGYLAKTDRLDAKVLAHMGQTLLQRSDLHKLVKPLTDETHRMLQALVTRRRQLIDIRTAEQQRLAAPDKRMHRSVSFMIETLNSELGRVDQDLQSFIEAHYSELAALLDSVKGVGKATISTLLAEVPELGKLSGREVSALIGVAPINRDSGATRGRRSIFGGRRDVRKVLYMAALTASRYNPVIKVFYQRLVTAGKPKKLALTACARKLLVILNAIARAGKPFDMTLHSA</sequence>
<keyword evidence="3" id="KW-0614">Plasmid</keyword>
<accession>A0A0G3IBD8</accession>
<geneLocation type="plasmid" evidence="5">
    <name>pPO70-2</name>
</geneLocation>
<dbReference type="KEGG" id="pox:MB84_27420"/>
<dbReference type="EMBL" id="CP011518">
    <property type="protein sequence ID" value="AKK24587.1"/>
    <property type="molecule type" value="Genomic_DNA"/>
</dbReference>
<dbReference type="GO" id="GO:0004803">
    <property type="term" value="F:transposase activity"/>
    <property type="evidence" value="ECO:0007669"/>
    <property type="project" value="InterPro"/>
</dbReference>
<evidence type="ECO:0000259" key="2">
    <source>
        <dbReference type="Pfam" id="PF02371"/>
    </source>
</evidence>
<dbReference type="KEGG" id="pox:MB84_28055"/>
<dbReference type="GO" id="GO:0003677">
    <property type="term" value="F:DNA binding"/>
    <property type="evidence" value="ECO:0007669"/>
    <property type="project" value="InterPro"/>
</dbReference>
<feature type="domain" description="Transposase IS110-like N-terminal" evidence="1">
    <location>
        <begin position="15"/>
        <end position="166"/>
    </location>
</feature>
<dbReference type="EMBL" id="CP011518">
    <property type="protein sequence ID" value="AKK24685.1"/>
    <property type="molecule type" value="Genomic_DNA"/>
</dbReference>
<dbReference type="Pfam" id="PF02371">
    <property type="entry name" value="Transposase_20"/>
    <property type="match status" value="1"/>
</dbReference>
<name>A0A0G3IBD8_9BURK</name>
<gene>
    <name evidence="3" type="ORF">MB84_27420</name>
    <name evidence="4" type="ORF">MB84_28055</name>
    <name evidence="5" type="ORF">MB84_29895</name>
</gene>
<dbReference type="Proteomes" id="UP000035050">
    <property type="component" value="Plasmid pPO70-2"/>
</dbReference>
<dbReference type="Pfam" id="PF01548">
    <property type="entry name" value="DEDD_Tnp_IS110"/>
    <property type="match status" value="1"/>
</dbReference>
<geneLocation type="plasmid" evidence="6">
    <name>unnamed1</name>
</geneLocation>
<evidence type="ECO:0000259" key="1">
    <source>
        <dbReference type="Pfam" id="PF01548"/>
    </source>
</evidence>
<dbReference type="GO" id="GO:0006313">
    <property type="term" value="P:DNA transposition"/>
    <property type="evidence" value="ECO:0007669"/>
    <property type="project" value="InterPro"/>
</dbReference>
<geneLocation type="plasmid" evidence="3">
    <name>pPO70-1</name>
</geneLocation>
<dbReference type="PATRIC" id="fig|573737.6.peg.5318"/>
<organism evidence="3 6">
    <name type="scientific">Pandoraea oxalativorans</name>
    <dbReference type="NCBI Taxonomy" id="573737"/>
    <lineage>
        <taxon>Bacteria</taxon>
        <taxon>Pseudomonadati</taxon>
        <taxon>Pseudomonadota</taxon>
        <taxon>Betaproteobacteria</taxon>
        <taxon>Burkholderiales</taxon>
        <taxon>Burkholderiaceae</taxon>
        <taxon>Pandoraea</taxon>
    </lineage>
</organism>
<evidence type="ECO:0000313" key="5">
    <source>
        <dbReference type="EMBL" id="AKK24977.1"/>
    </source>
</evidence>
<dbReference type="AlphaFoldDB" id="A0A0G3IBD8"/>
<dbReference type="PANTHER" id="PTHR33055:SF13">
    <property type="entry name" value="TRANSPOSASE"/>
    <property type="match status" value="1"/>
</dbReference>
<evidence type="ECO:0000313" key="3">
    <source>
        <dbReference type="EMBL" id="AKK24587.1"/>
    </source>
</evidence>
<protein>
    <submittedName>
        <fullName evidence="3">Transposase</fullName>
    </submittedName>
</protein>
<dbReference type="EMBL" id="CP011519">
    <property type="protein sequence ID" value="AKK24977.1"/>
    <property type="molecule type" value="Genomic_DNA"/>
</dbReference>
<feature type="domain" description="Transposase IS116/IS110/IS902 C-terminal" evidence="2">
    <location>
        <begin position="207"/>
        <end position="290"/>
    </location>
</feature>
<geneLocation type="plasmid" evidence="6">
    <name>unnamed2</name>
</geneLocation>
<dbReference type="InterPro" id="IPR003346">
    <property type="entry name" value="Transposase_20"/>
</dbReference>
<dbReference type="InterPro" id="IPR047650">
    <property type="entry name" value="Transpos_IS110"/>
</dbReference>
<keyword evidence="6" id="KW-1185">Reference proteome</keyword>
<dbReference type="OrthoDB" id="9795150at2"/>
<dbReference type="KEGG" id="pox:MB84_29895"/>
<evidence type="ECO:0000313" key="6">
    <source>
        <dbReference type="Proteomes" id="UP000035050"/>
    </source>
</evidence>
<dbReference type="RefSeq" id="WP_052653755.1">
    <property type="nucleotide sequence ID" value="NZ_CP011518.2"/>
</dbReference>
<dbReference type="NCBIfam" id="NF033542">
    <property type="entry name" value="transpos_IS110"/>
    <property type="match status" value="1"/>
</dbReference>
<evidence type="ECO:0000313" key="4">
    <source>
        <dbReference type="EMBL" id="AKK24685.1"/>
    </source>
</evidence>
<proteinExistence type="predicted"/>
<reference evidence="6" key="1">
    <citation type="submission" date="2015-05" db="EMBL/GenBank/DDBJ databases">
        <title>Pandoraea oxalativorans DSM 23570 Genome Sequencing.</title>
        <authorList>
            <person name="Ee R."/>
            <person name="Lim Y.-L."/>
            <person name="Yong D."/>
            <person name="Yin W.-F."/>
            <person name="Chan K.-G."/>
        </authorList>
    </citation>
    <scope>NUCLEOTIDE SEQUENCE [LARGE SCALE GENOMIC DNA]</scope>
    <source>
        <strain evidence="4">DSM 23570</strain>
        <strain evidence="6">DSM-23570</strain>
        <plasmid evidence="4">pPO70-1</plasmid>
        <plasmid evidence="6">unnamed1</plasmid>
    </source>
</reference>
<dbReference type="PANTHER" id="PTHR33055">
    <property type="entry name" value="TRANSPOSASE FOR INSERTION SEQUENCE ELEMENT IS1111A"/>
    <property type="match status" value="1"/>
</dbReference>
<reference evidence="3" key="2">
    <citation type="submission" date="2016-06" db="EMBL/GenBank/DDBJ databases">
        <title>Pandoraea oxalativorans DSM 23570 Genome Sequencing.</title>
        <authorList>
            <person name="Ee R."/>
            <person name="Lim Y.-L."/>
            <person name="Yong D."/>
            <person name="Yin W.-F."/>
            <person name="Chan K.-G."/>
        </authorList>
    </citation>
    <scope>NUCLEOTIDE SEQUENCE</scope>
    <source>
        <strain evidence="3">DSM 23570</strain>
        <strain evidence="6">DSM-23570</strain>
        <plasmid evidence="3">pPO70-1</plasmid>
        <plasmid evidence="5">pPO70-2</plasmid>
        <plasmid evidence="6">unnamed2</plasmid>
    </source>
</reference>
<dbReference type="Proteomes" id="UP000035050">
    <property type="component" value="Plasmid pPO70-1"/>
</dbReference>
<dbReference type="InterPro" id="IPR002525">
    <property type="entry name" value="Transp_IS110-like_N"/>
</dbReference>